<sequence>MGMYWYILFVKSGREQRVQQYMNKIADNETANPFIPLHEFLIKISGVVKRELKPLFPGYVFVESVMPGDEFLKKLNSRIHSSSDIVKVLKYSDTEIEVRESEKQMLLNLCNKRHCIESSRGIIRGDRIYVTNGPLKGRESIIRKINRHKKQALIEMDFMGDKRIVNVALEIVEKVQ</sequence>
<dbReference type="STRING" id="588581.Cpap_2299"/>
<dbReference type="Gene3D" id="3.30.70.940">
    <property type="entry name" value="NusG, N-terminal domain"/>
    <property type="match status" value="1"/>
</dbReference>
<keyword evidence="2" id="KW-0805">Transcription regulation</keyword>
<dbReference type="SUPFAM" id="SSF50104">
    <property type="entry name" value="Translation proteins SH3-like domain"/>
    <property type="match status" value="1"/>
</dbReference>
<dbReference type="InterPro" id="IPR014722">
    <property type="entry name" value="Rib_uL2_dom2"/>
</dbReference>
<dbReference type="InterPro" id="IPR043425">
    <property type="entry name" value="NusG-like"/>
</dbReference>
<dbReference type="GO" id="GO:0006354">
    <property type="term" value="P:DNA-templated transcription elongation"/>
    <property type="evidence" value="ECO:0007669"/>
    <property type="project" value="InterPro"/>
</dbReference>
<dbReference type="Proteomes" id="UP000003860">
    <property type="component" value="Unassembled WGS sequence"/>
</dbReference>
<dbReference type="InterPro" id="IPR008991">
    <property type="entry name" value="Translation_prot_SH3-like_sf"/>
</dbReference>
<dbReference type="SUPFAM" id="SSF82679">
    <property type="entry name" value="N-utilization substance G protein NusG, N-terminal domain"/>
    <property type="match status" value="1"/>
</dbReference>
<evidence type="ECO:0000313" key="5">
    <source>
        <dbReference type="EMBL" id="EGD47894.1"/>
    </source>
</evidence>
<dbReference type="PANTHER" id="PTHR30265:SF4">
    <property type="entry name" value="KOW MOTIF FAMILY PROTEIN, EXPRESSED"/>
    <property type="match status" value="1"/>
</dbReference>
<evidence type="ECO:0000259" key="4">
    <source>
        <dbReference type="Pfam" id="PF02357"/>
    </source>
</evidence>
<dbReference type="AlphaFoldDB" id="F1TD27"/>
<dbReference type="GO" id="GO:0031564">
    <property type="term" value="P:transcription antitermination"/>
    <property type="evidence" value="ECO:0007669"/>
    <property type="project" value="UniProtKB-KW"/>
</dbReference>
<dbReference type="EMBL" id="ACXX02000006">
    <property type="protein sequence ID" value="EGD47894.1"/>
    <property type="molecule type" value="Genomic_DNA"/>
</dbReference>
<reference evidence="5" key="2">
    <citation type="submission" date="2011-01" db="EMBL/GenBank/DDBJ databases">
        <title>The Non-contiguous Finished genome of Clostridium papyrosolvens.</title>
        <authorList>
            <person name="Lucas S."/>
            <person name="Copeland A."/>
            <person name="Lapidus A."/>
            <person name="Cheng J.-F."/>
            <person name="Goodwin L."/>
            <person name="Pitluck S."/>
            <person name="Misra M."/>
            <person name="Chertkov O."/>
            <person name="Detter J.C."/>
            <person name="Han C."/>
            <person name="Tapia R."/>
            <person name="Land M."/>
            <person name="Hauser L."/>
            <person name="Kyrpides N."/>
            <person name="Ivanova N."/>
            <person name="Pagani I."/>
            <person name="Mouttaki H."/>
            <person name="He Z."/>
            <person name="Zhou J."/>
            <person name="Hemme C.L."/>
            <person name="Woyke T."/>
        </authorList>
    </citation>
    <scope>NUCLEOTIDE SEQUENCE [LARGE SCALE GENOMIC DNA]</scope>
    <source>
        <strain evidence="5">DSM 2782</strain>
    </source>
</reference>
<name>F1TD27_9FIRM</name>
<gene>
    <name evidence="5" type="ORF">Cpap_2299</name>
</gene>
<dbReference type="Pfam" id="PF02357">
    <property type="entry name" value="NusG"/>
    <property type="match status" value="1"/>
</dbReference>
<dbReference type="NCBIfam" id="NF033641">
    <property type="entry name" value="antiterm_LoaP"/>
    <property type="match status" value="1"/>
</dbReference>
<dbReference type="InterPro" id="IPR006645">
    <property type="entry name" value="NGN-like_dom"/>
</dbReference>
<keyword evidence="3" id="KW-0804">Transcription</keyword>
<dbReference type="CDD" id="cd06091">
    <property type="entry name" value="KOW_NusG"/>
    <property type="match status" value="1"/>
</dbReference>
<keyword evidence="1" id="KW-0889">Transcription antitermination</keyword>
<evidence type="ECO:0000256" key="2">
    <source>
        <dbReference type="ARBA" id="ARBA00023015"/>
    </source>
</evidence>
<organism evidence="5 6">
    <name type="scientific">Ruminiclostridium papyrosolvens DSM 2782</name>
    <dbReference type="NCBI Taxonomy" id="588581"/>
    <lineage>
        <taxon>Bacteria</taxon>
        <taxon>Bacillati</taxon>
        <taxon>Bacillota</taxon>
        <taxon>Clostridia</taxon>
        <taxon>Eubacteriales</taxon>
        <taxon>Oscillospiraceae</taxon>
        <taxon>Ruminiclostridium</taxon>
    </lineage>
</organism>
<dbReference type="InterPro" id="IPR036735">
    <property type="entry name" value="NGN_dom_sf"/>
</dbReference>
<dbReference type="eggNOG" id="COG0250">
    <property type="taxonomic scope" value="Bacteria"/>
</dbReference>
<reference evidence="5" key="1">
    <citation type="submission" date="2009-07" db="EMBL/GenBank/DDBJ databases">
        <authorList>
            <consortium name="US DOE Joint Genome Institute (JGI-PGF)"/>
            <person name="Lucas S."/>
            <person name="Copeland A."/>
            <person name="Lapidus A."/>
            <person name="Glavina del Rio T."/>
            <person name="Tice H."/>
            <person name="Bruce D."/>
            <person name="Goodwin L."/>
            <person name="Pitluck S."/>
            <person name="Larimer F."/>
            <person name="Land M.L."/>
            <person name="Mouttaki H."/>
            <person name="He Z."/>
            <person name="Zhou J."/>
            <person name="Hemme C.L."/>
        </authorList>
    </citation>
    <scope>NUCLEOTIDE SEQUENCE</scope>
    <source>
        <strain evidence="5">DSM 2782</strain>
    </source>
</reference>
<dbReference type="InterPro" id="IPR047663">
    <property type="entry name" value="Transcription_antiterm_LoaP"/>
</dbReference>
<dbReference type="Gene3D" id="2.30.30.30">
    <property type="match status" value="1"/>
</dbReference>
<keyword evidence="6" id="KW-1185">Reference proteome</keyword>
<comment type="caution">
    <text evidence="5">The sequence shown here is derived from an EMBL/GenBank/DDBJ whole genome shotgun (WGS) entry which is preliminary data.</text>
</comment>
<evidence type="ECO:0000313" key="6">
    <source>
        <dbReference type="Proteomes" id="UP000003860"/>
    </source>
</evidence>
<feature type="domain" description="NusG-like N-terminal" evidence="4">
    <location>
        <begin position="3"/>
        <end position="104"/>
    </location>
</feature>
<evidence type="ECO:0000256" key="1">
    <source>
        <dbReference type="ARBA" id="ARBA00022814"/>
    </source>
</evidence>
<proteinExistence type="predicted"/>
<dbReference type="CDD" id="cd08000">
    <property type="entry name" value="NGN"/>
    <property type="match status" value="1"/>
</dbReference>
<protein>
    <submittedName>
        <fullName evidence="5">NGN domain-containing protein</fullName>
    </submittedName>
</protein>
<evidence type="ECO:0000256" key="3">
    <source>
        <dbReference type="ARBA" id="ARBA00023163"/>
    </source>
</evidence>
<dbReference type="PANTHER" id="PTHR30265">
    <property type="entry name" value="RHO-INTERACTING TRANSCRIPTION TERMINATION FACTOR NUSG"/>
    <property type="match status" value="1"/>
</dbReference>
<accession>F1TD27</accession>